<dbReference type="Gene3D" id="3.90.550.10">
    <property type="entry name" value="Spore Coat Polysaccharide Biosynthesis Protein SpsA, Chain A"/>
    <property type="match status" value="1"/>
</dbReference>
<evidence type="ECO:0000313" key="1">
    <source>
        <dbReference type="EMBL" id="MTH66214.1"/>
    </source>
</evidence>
<accession>A0A6L6J694</accession>
<comment type="caution">
    <text evidence="1">The sequence shown here is derived from an EMBL/GenBank/DDBJ whole genome shotgun (WGS) entry which is preliminary data.</text>
</comment>
<evidence type="ECO:0000313" key="2">
    <source>
        <dbReference type="Proteomes" id="UP000478740"/>
    </source>
</evidence>
<dbReference type="AlphaFoldDB" id="A0A6L6J694"/>
<proteinExistence type="predicted"/>
<name>A0A6L6J694_9RHOB</name>
<protein>
    <submittedName>
        <fullName evidence="1">Uncharacterized protein</fullName>
    </submittedName>
</protein>
<keyword evidence="2" id="KW-1185">Reference proteome</keyword>
<dbReference type="RefSeq" id="WP_155045966.1">
    <property type="nucleotide sequence ID" value="NZ_WMIH01000025.1"/>
</dbReference>
<dbReference type="SUPFAM" id="SSF53448">
    <property type="entry name" value="Nucleotide-diphospho-sugar transferases"/>
    <property type="match status" value="1"/>
</dbReference>
<dbReference type="EMBL" id="WMII01000024">
    <property type="protein sequence ID" value="MTH66214.1"/>
    <property type="molecule type" value="Genomic_DNA"/>
</dbReference>
<dbReference type="Proteomes" id="UP000478740">
    <property type="component" value="Unassembled WGS sequence"/>
</dbReference>
<reference evidence="1 2" key="1">
    <citation type="submission" date="2019-11" db="EMBL/GenBank/DDBJ databases">
        <authorList>
            <person name="Dong K."/>
        </authorList>
    </citation>
    <scope>NUCLEOTIDE SEQUENCE [LARGE SCALE GENOMIC DNA]</scope>
    <source>
        <strain evidence="1 2">DK608</strain>
    </source>
</reference>
<dbReference type="InterPro" id="IPR029044">
    <property type="entry name" value="Nucleotide-diphossugar_trans"/>
</dbReference>
<organism evidence="1 2">
    <name type="scientific">Paracoccus shanxieyensis</name>
    <dbReference type="NCBI Taxonomy" id="2675752"/>
    <lineage>
        <taxon>Bacteria</taxon>
        <taxon>Pseudomonadati</taxon>
        <taxon>Pseudomonadota</taxon>
        <taxon>Alphaproteobacteria</taxon>
        <taxon>Rhodobacterales</taxon>
        <taxon>Paracoccaceae</taxon>
        <taxon>Paracoccus</taxon>
    </lineage>
</organism>
<gene>
    <name evidence="1" type="ORF">GL284_18310</name>
</gene>
<sequence length="344" mass="39264">MPDVDLIAYCPAEKADKLPPQLREYLAATNTRLELMPTEGVFSPHYKQGNKLIACAQPRPHAFTIFLDTDTVLWQKFDLAEMVAHGAVCAAPEGRYTWGKPEGHWERAYSVFGMAVPEERIKLARTGAVSPPYFNAGVVTFPNAPVKGFTNFADCWLQTALELDKPEHPVPTRRPWLDQIALPIAIARAGLNFKTLDDRFNLSLTHNAIVEGMWEKKRLRFQGEIDRIDAVDARILHYHVVPAFRGLRYEGYADDLVQEFTVFDSVADMNFTRFLDYVPKDMMKEFHQLNAVPKKERTPEQAARWKIVHGQKHEFQKLRESADKFTDVWPDSILPRQKRASAAG</sequence>